<sequence length="173" mass="19549">MDYTSHQSSVSVQLGWLSGSFKALFAVTISFFFTLTAGDNPDACAQLYYGRTVQCMGHCMEARRLCTSTSTKPKLIKPIHELEAQYKVALKRNYETLFLPTFVKCQCVQCLHCVSLCQYYVMTQKTEKDCNLKDFLGSIAVEVLDKILSENSSMDYWVQVLSQLLLTLPNIVA</sequence>
<dbReference type="Proteomes" id="UP001626550">
    <property type="component" value="Unassembled WGS sequence"/>
</dbReference>
<proteinExistence type="predicted"/>
<reference evidence="1 2" key="1">
    <citation type="submission" date="2024-11" db="EMBL/GenBank/DDBJ databases">
        <title>Adaptive evolution of stress response genes in parasites aligns with host niche diversity.</title>
        <authorList>
            <person name="Hahn C."/>
            <person name="Resl P."/>
        </authorList>
    </citation>
    <scope>NUCLEOTIDE SEQUENCE [LARGE SCALE GENOMIC DNA]</scope>
    <source>
        <strain evidence="1">EGGRZ-B1_66</strain>
        <tissue evidence="1">Body</tissue>
    </source>
</reference>
<protein>
    <submittedName>
        <fullName evidence="1">Uncharacterized protein</fullName>
    </submittedName>
</protein>
<gene>
    <name evidence="1" type="ORF">Ciccas_007364</name>
</gene>
<keyword evidence="2" id="KW-1185">Reference proteome</keyword>
<accession>A0ABD2Q335</accession>
<organism evidence="1 2">
    <name type="scientific">Cichlidogyrus casuarinus</name>
    <dbReference type="NCBI Taxonomy" id="1844966"/>
    <lineage>
        <taxon>Eukaryota</taxon>
        <taxon>Metazoa</taxon>
        <taxon>Spiralia</taxon>
        <taxon>Lophotrochozoa</taxon>
        <taxon>Platyhelminthes</taxon>
        <taxon>Monogenea</taxon>
        <taxon>Monopisthocotylea</taxon>
        <taxon>Dactylogyridea</taxon>
        <taxon>Ancyrocephalidae</taxon>
        <taxon>Cichlidogyrus</taxon>
    </lineage>
</organism>
<dbReference type="EMBL" id="JBJKFK010001121">
    <property type="protein sequence ID" value="KAL3314026.1"/>
    <property type="molecule type" value="Genomic_DNA"/>
</dbReference>
<evidence type="ECO:0000313" key="1">
    <source>
        <dbReference type="EMBL" id="KAL3314026.1"/>
    </source>
</evidence>
<evidence type="ECO:0000313" key="2">
    <source>
        <dbReference type="Proteomes" id="UP001626550"/>
    </source>
</evidence>
<comment type="caution">
    <text evidence="1">The sequence shown here is derived from an EMBL/GenBank/DDBJ whole genome shotgun (WGS) entry which is preliminary data.</text>
</comment>
<dbReference type="AlphaFoldDB" id="A0ABD2Q335"/>
<name>A0ABD2Q335_9PLAT</name>